<accession>A0A0G4KB47</accession>
<organism evidence="2 3">
    <name type="scientific">Brachyspira suanatina</name>
    <dbReference type="NCBI Taxonomy" id="381802"/>
    <lineage>
        <taxon>Bacteria</taxon>
        <taxon>Pseudomonadati</taxon>
        <taxon>Spirochaetota</taxon>
        <taxon>Spirochaetia</taxon>
        <taxon>Brachyspirales</taxon>
        <taxon>Brachyspiraceae</taxon>
        <taxon>Brachyspira</taxon>
    </lineage>
</organism>
<feature type="region of interest" description="Disordered" evidence="1">
    <location>
        <begin position="365"/>
        <end position="384"/>
    </location>
</feature>
<keyword evidence="3" id="KW-1185">Reference proteome</keyword>
<dbReference type="Proteomes" id="UP000043763">
    <property type="component" value="Unassembled WGS sequence"/>
</dbReference>
<proteinExistence type="predicted"/>
<sequence>MSLEKPENYKEVPALQDGEIVFAEDHNQTIANIEKLKGGKPNEAPVSNIKELKTFLDGILTGKTLTAAQITFDNEEANIIYRKYNFPKYKTNIENISLVLTDENGSNEYTAVIEKEENNYRIKSIINNFTINKMVYLIIKNVNGNEDLHYKCSMLGQFFDINRNTIPQLSANECIISDTDCPFVFNLSIIASNLVLSIIKSNFPTEIPTKNYNVILNIKNTQLNKLDTNIYFIDIGSPNPFKLELVKRDNKIKLIGNYLYKSSLIIPTCYSPILENYFNIIGSRDELINTDGITSSSGKPKKFGFMRYNNKPNIYTLIIANQDGSEIETNEIITFDLTPDKNAEVEVKEKVIETVQDAIEALSDSYNGDFDSEPTDPTPEPPEETNIYTFEKTTFTLEAEGETIILNSDIMKDISSLSLIKNTDGSFNLKGSFEINNEGQAVIRTNKQIDLDKRKLAGMYYGGMQLIYKYENKYLYIIIVASKVESPILNIEDIKIYDNNIICPPDFNYIKLVGYEVSEDFGIYLINGVYRLKGSFKSNSNNMAFFLNLSMQEFFEDKQQYSYSSYKIGITSGEPFYTMISISSITPNQKYTIDMECPLQPSI</sequence>
<reference evidence="3" key="1">
    <citation type="submission" date="2015-04" db="EMBL/GenBank/DDBJ databases">
        <authorList>
            <person name="Mushtaq Mamoona"/>
        </authorList>
    </citation>
    <scope>NUCLEOTIDE SEQUENCE [LARGE SCALE GENOMIC DNA]</scope>
    <source>
        <strain evidence="3">AN4859/03</strain>
    </source>
</reference>
<dbReference type="EMBL" id="CVLB01000005">
    <property type="protein sequence ID" value="CRF35729.1"/>
    <property type="molecule type" value="Genomic_DNA"/>
</dbReference>
<gene>
    <name evidence="2" type="ORF">BRSU_2829</name>
</gene>
<protein>
    <submittedName>
        <fullName evidence="2">VSH-1 tail protein</fullName>
    </submittedName>
</protein>
<name>A0A0G4KB47_9SPIR</name>
<evidence type="ECO:0000313" key="3">
    <source>
        <dbReference type="Proteomes" id="UP000043763"/>
    </source>
</evidence>
<dbReference type="AlphaFoldDB" id="A0A0G4KB47"/>
<evidence type="ECO:0000313" key="2">
    <source>
        <dbReference type="EMBL" id="CRF35729.1"/>
    </source>
</evidence>
<dbReference type="RefSeq" id="WP_209435161.1">
    <property type="nucleotide sequence ID" value="NZ_CVLB01000005.1"/>
</dbReference>
<evidence type="ECO:0000256" key="1">
    <source>
        <dbReference type="SAM" id="MobiDB-lite"/>
    </source>
</evidence>